<keyword evidence="6" id="KW-1185">Reference proteome</keyword>
<reference evidence="6" key="1">
    <citation type="journal article" date="2019" name="Int. J. Syst. Evol. Microbiol.">
        <title>The Global Catalogue of Microorganisms (GCM) 10K type strain sequencing project: providing services to taxonomists for standard genome sequencing and annotation.</title>
        <authorList>
            <consortium name="The Broad Institute Genomics Platform"/>
            <consortium name="The Broad Institute Genome Sequencing Center for Infectious Disease"/>
            <person name="Wu L."/>
            <person name="Ma J."/>
        </authorList>
    </citation>
    <scope>NUCLEOTIDE SEQUENCE [LARGE SCALE GENOMIC DNA]</scope>
    <source>
        <strain evidence="6">CCM 8749</strain>
    </source>
</reference>
<feature type="domain" description="Flagellar hook protein FlgE/F/G-like D1" evidence="4">
    <location>
        <begin position="124"/>
        <end position="188"/>
    </location>
</feature>
<dbReference type="EMBL" id="JBHSQV010000027">
    <property type="protein sequence ID" value="MFC5985532.1"/>
    <property type="molecule type" value="Genomic_DNA"/>
</dbReference>
<evidence type="ECO:0000259" key="4">
    <source>
        <dbReference type="Pfam" id="PF22692"/>
    </source>
</evidence>
<dbReference type="Proteomes" id="UP001596250">
    <property type="component" value="Unassembled WGS sequence"/>
</dbReference>
<comment type="caution">
    <text evidence="5">The sequence shown here is derived from an EMBL/GenBank/DDBJ whole genome shotgun (WGS) entry which is preliminary data.</text>
</comment>
<evidence type="ECO:0000313" key="6">
    <source>
        <dbReference type="Proteomes" id="UP001596250"/>
    </source>
</evidence>
<accession>A0ABW1IKC6</accession>
<dbReference type="SUPFAM" id="SSF117143">
    <property type="entry name" value="Flagellar hook protein flgE"/>
    <property type="match status" value="1"/>
</dbReference>
<dbReference type="InterPro" id="IPR053967">
    <property type="entry name" value="LlgE_F_G-like_D1"/>
</dbReference>
<organism evidence="5 6">
    <name type="scientific">Marinicrinis lubricantis</name>
    <dbReference type="NCBI Taxonomy" id="2086470"/>
    <lineage>
        <taxon>Bacteria</taxon>
        <taxon>Bacillati</taxon>
        <taxon>Bacillota</taxon>
        <taxon>Bacilli</taxon>
        <taxon>Bacillales</taxon>
        <taxon>Paenibacillaceae</taxon>
    </lineage>
</organism>
<dbReference type="PANTHER" id="PTHR30435:SF19">
    <property type="entry name" value="FLAGELLAR BASAL-BODY ROD PROTEIN FLGG"/>
    <property type="match status" value="1"/>
</dbReference>
<sequence>MIRGLYTAASGMMTQQRKHDTITNNIANVQTPGYKEQNAVSRSFPEVLIHLLRDNAQPGQSSIGRMHNGVYVEEIINQFMQGDLEETGNATDFAIVSNITTVDGEQYAFDENGQAVTADGELVIQPQAFFTVLNEAGEERYTRNGKFVLGSGGELMTADGYQVAGANGEPIVLQNAAGIGLSMDQIKLGAGGVLMADQDPLDGSTEQLQPIIDANGEPARLFISQINNPHMLVREGNGVYALSGADENPPQEVQDFTQVQVLQGYMERSNVDSAQAMVDMMAAVRAYEANQKVIQYMDSSLGKAVNDVGRI</sequence>
<keyword evidence="5" id="KW-0966">Cell projection</keyword>
<dbReference type="Pfam" id="PF22692">
    <property type="entry name" value="LlgE_F_G_D1"/>
    <property type="match status" value="1"/>
</dbReference>
<comment type="similarity">
    <text evidence="1">Belongs to the flagella basal body rod proteins family.</text>
</comment>
<keyword evidence="5" id="KW-0282">Flagellum</keyword>
<feature type="domain" description="Flagellar basal body rod protein N-terminal" evidence="2">
    <location>
        <begin position="5"/>
        <end position="35"/>
    </location>
</feature>
<proteinExistence type="inferred from homology"/>
<feature type="domain" description="Flagellar basal-body/hook protein C-terminal" evidence="3">
    <location>
        <begin position="263"/>
        <end position="306"/>
    </location>
</feature>
<evidence type="ECO:0000256" key="1">
    <source>
        <dbReference type="ARBA" id="ARBA00009677"/>
    </source>
</evidence>
<dbReference type="InterPro" id="IPR001444">
    <property type="entry name" value="Flag_bb_rod_N"/>
</dbReference>
<name>A0ABW1IKC6_9BACL</name>
<gene>
    <name evidence="5" type="ORF">ACFPXP_03655</name>
</gene>
<evidence type="ECO:0000313" key="5">
    <source>
        <dbReference type="EMBL" id="MFC5985532.1"/>
    </source>
</evidence>
<protein>
    <submittedName>
        <fullName evidence="5">Flagellar hook-basal body protein</fullName>
    </submittedName>
</protein>
<dbReference type="Pfam" id="PF06429">
    <property type="entry name" value="Flg_bbr_C"/>
    <property type="match status" value="1"/>
</dbReference>
<dbReference type="InterPro" id="IPR010930">
    <property type="entry name" value="Flg_bb/hook_C_dom"/>
</dbReference>
<dbReference type="InterPro" id="IPR037925">
    <property type="entry name" value="FlgE/F/G-like"/>
</dbReference>
<evidence type="ECO:0000259" key="3">
    <source>
        <dbReference type="Pfam" id="PF06429"/>
    </source>
</evidence>
<keyword evidence="5" id="KW-0969">Cilium</keyword>
<dbReference type="PANTHER" id="PTHR30435">
    <property type="entry name" value="FLAGELLAR PROTEIN"/>
    <property type="match status" value="1"/>
</dbReference>
<evidence type="ECO:0000259" key="2">
    <source>
        <dbReference type="Pfam" id="PF00460"/>
    </source>
</evidence>
<dbReference type="Pfam" id="PF00460">
    <property type="entry name" value="Flg_bb_rod"/>
    <property type="match status" value="1"/>
</dbReference>
<dbReference type="RefSeq" id="WP_379892457.1">
    <property type="nucleotide sequence ID" value="NZ_CBCSCT010000009.1"/>
</dbReference>